<evidence type="ECO:0000256" key="1">
    <source>
        <dbReference type="SAM" id="MobiDB-lite"/>
    </source>
</evidence>
<reference evidence="2 3" key="1">
    <citation type="submission" date="2021-01" db="EMBL/GenBank/DDBJ databases">
        <title>Whole genome shotgun sequence of Actinoplanes humidus NBRC 14915.</title>
        <authorList>
            <person name="Komaki H."/>
            <person name="Tamura T."/>
        </authorList>
    </citation>
    <scope>NUCLEOTIDE SEQUENCE [LARGE SCALE GENOMIC DNA]</scope>
    <source>
        <strain evidence="2 3">NBRC 14915</strain>
    </source>
</reference>
<comment type="caution">
    <text evidence="2">The sequence shown here is derived from an EMBL/GenBank/DDBJ whole genome shotgun (WGS) entry which is preliminary data.</text>
</comment>
<protein>
    <recommendedName>
        <fullName evidence="4">Nucleotidyltransferase AbiEii toxin of type IV toxin-antitoxin system</fullName>
    </recommendedName>
</protein>
<name>A0ABQ3ZJI0_9ACTN</name>
<keyword evidence="3" id="KW-1185">Reference proteome</keyword>
<evidence type="ECO:0008006" key="4">
    <source>
        <dbReference type="Google" id="ProtNLM"/>
    </source>
</evidence>
<organism evidence="2 3">
    <name type="scientific">Winogradskya humida</name>
    <dbReference type="NCBI Taxonomy" id="113566"/>
    <lineage>
        <taxon>Bacteria</taxon>
        <taxon>Bacillati</taxon>
        <taxon>Actinomycetota</taxon>
        <taxon>Actinomycetes</taxon>
        <taxon>Micromonosporales</taxon>
        <taxon>Micromonosporaceae</taxon>
        <taxon>Winogradskya</taxon>
    </lineage>
</organism>
<gene>
    <name evidence="2" type="ORF">Ahu01nite_018460</name>
</gene>
<dbReference type="InterPro" id="IPR014942">
    <property type="entry name" value="AbiEii"/>
</dbReference>
<feature type="region of interest" description="Disordered" evidence="1">
    <location>
        <begin position="188"/>
        <end position="210"/>
    </location>
</feature>
<dbReference type="RefSeq" id="WP_203835993.1">
    <property type="nucleotide sequence ID" value="NZ_BAAATV010000003.1"/>
</dbReference>
<dbReference type="EMBL" id="BOMN01000022">
    <property type="protein sequence ID" value="GIE18744.1"/>
    <property type="molecule type" value="Genomic_DNA"/>
</dbReference>
<dbReference type="Pfam" id="PF08843">
    <property type="entry name" value="AbiEii"/>
    <property type="match status" value="1"/>
</dbReference>
<evidence type="ECO:0000313" key="3">
    <source>
        <dbReference type="Proteomes" id="UP000603200"/>
    </source>
</evidence>
<proteinExistence type="predicted"/>
<accession>A0ABQ3ZJI0</accession>
<evidence type="ECO:0000313" key="2">
    <source>
        <dbReference type="EMBL" id="GIE18744.1"/>
    </source>
</evidence>
<sequence>MDDFHRTIAQIGFDAGDDLGLVLAGGYAISQHGLTSRPSRDVDFATVSPLPLPEVADRLAQAYQDAGYTVTIVEATSRMARMDVTDGTRACEVDLLKEAIGPPTRLTVGPVLAIDDAVGLKMRALYSRTMPRDIIDVRAAGAAGYSTLDLDGSAASIRLSSTPRSWQTVSVRSPNFRSRIHCLRAHRRHHREPPRMGPCLGARAAGQAGQ</sequence>
<dbReference type="Proteomes" id="UP000603200">
    <property type="component" value="Unassembled WGS sequence"/>
</dbReference>